<evidence type="ECO:0000256" key="3">
    <source>
        <dbReference type="ARBA" id="ARBA00022737"/>
    </source>
</evidence>
<dbReference type="InterPro" id="IPR013087">
    <property type="entry name" value="Znf_C2H2_type"/>
</dbReference>
<evidence type="ECO:0000256" key="4">
    <source>
        <dbReference type="ARBA" id="ARBA00022771"/>
    </source>
</evidence>
<dbReference type="InParanoid" id="A0A1J7J1F7"/>
<keyword evidence="4 7" id="KW-0863">Zinc-finger</keyword>
<keyword evidence="2" id="KW-0479">Metal-binding</keyword>
<feature type="domain" description="C2H2-type" evidence="9">
    <location>
        <begin position="55"/>
        <end position="80"/>
    </location>
</feature>
<evidence type="ECO:0000256" key="1">
    <source>
        <dbReference type="ARBA" id="ARBA00004123"/>
    </source>
</evidence>
<comment type="subcellular location">
    <subcellularLocation>
        <location evidence="1">Nucleus</location>
    </subcellularLocation>
</comment>
<keyword evidence="3" id="KW-0677">Repeat</keyword>
<dbReference type="Pfam" id="PF04082">
    <property type="entry name" value="Fungal_trans"/>
    <property type="match status" value="1"/>
</dbReference>
<evidence type="ECO:0000259" key="9">
    <source>
        <dbReference type="PROSITE" id="PS50157"/>
    </source>
</evidence>
<keyword evidence="11" id="KW-1185">Reference proteome</keyword>
<dbReference type="CDD" id="cd12148">
    <property type="entry name" value="fungal_TF_MHR"/>
    <property type="match status" value="1"/>
</dbReference>
<evidence type="ECO:0000256" key="8">
    <source>
        <dbReference type="SAM" id="MobiDB-lite"/>
    </source>
</evidence>
<dbReference type="GO" id="GO:0005634">
    <property type="term" value="C:nucleus"/>
    <property type="evidence" value="ECO:0007669"/>
    <property type="project" value="UniProtKB-SubCell"/>
</dbReference>
<evidence type="ECO:0000256" key="2">
    <source>
        <dbReference type="ARBA" id="ARBA00022723"/>
    </source>
</evidence>
<dbReference type="GO" id="GO:0000785">
    <property type="term" value="C:chromatin"/>
    <property type="evidence" value="ECO:0007669"/>
    <property type="project" value="TreeGrafter"/>
</dbReference>
<dbReference type="EMBL" id="KV875094">
    <property type="protein sequence ID" value="OIW33219.1"/>
    <property type="molecule type" value="Genomic_DNA"/>
</dbReference>
<dbReference type="Gene3D" id="3.30.160.60">
    <property type="entry name" value="Classic Zinc Finger"/>
    <property type="match status" value="2"/>
</dbReference>
<dbReference type="PANTHER" id="PTHR40626:SF10">
    <property type="entry name" value="C2H2-TYPE DOMAIN-CONTAINING PROTEIN"/>
    <property type="match status" value="1"/>
</dbReference>
<evidence type="ECO:0000313" key="11">
    <source>
        <dbReference type="Proteomes" id="UP000182658"/>
    </source>
</evidence>
<reference evidence="10 11" key="1">
    <citation type="submission" date="2016-10" db="EMBL/GenBank/DDBJ databases">
        <title>Draft genome sequence of Coniochaeta ligniaria NRRL30616, a lignocellulolytic fungus for bioabatement of inhibitors in plant biomass hydrolysates.</title>
        <authorList>
            <consortium name="DOE Joint Genome Institute"/>
            <person name="Jimenez D.J."/>
            <person name="Hector R.E."/>
            <person name="Riley R."/>
            <person name="Sun H."/>
            <person name="Grigoriev I.V."/>
            <person name="Van Elsas J.D."/>
            <person name="Nichols N.N."/>
        </authorList>
    </citation>
    <scope>NUCLEOTIDE SEQUENCE [LARGE SCALE GENOMIC DNA]</scope>
    <source>
        <strain evidence="10 11">NRRL 30616</strain>
    </source>
</reference>
<dbReference type="InterPro" id="IPR036236">
    <property type="entry name" value="Znf_C2H2_sf"/>
</dbReference>
<evidence type="ECO:0000256" key="7">
    <source>
        <dbReference type="PROSITE-ProRule" id="PRU00042"/>
    </source>
</evidence>
<dbReference type="InterPro" id="IPR007219">
    <property type="entry name" value="XnlR_reg_dom"/>
</dbReference>
<evidence type="ECO:0000256" key="6">
    <source>
        <dbReference type="ARBA" id="ARBA00023242"/>
    </source>
</evidence>
<sequence length="835" mass="93685">MSSRVDDGTAQEEAAHRTRRRRHVPAHTCRHCDRTFKRSEHLERHVRTHTKEKPFICRCGAAFARRDLLTRHQRLTFHVGALGASASNSEPASSPRGPANDIEAAAAAAAAESLSSLSGLGAAPWEQQPGASAHVYVDVNVSQRSLVPPNGAAQPYDQSLMGPRMFDQGNGIHDIDAHFREFADFLDGVGLPAEWSPYFHVPDREEDIVDPLLREQEASAMVHASPTPGTRPGTPFSQWLPSAPAGNRISGIRSNENARAREEVTSQPLKITDDQRARLNQSLDMFRHVLDPDFKLPSRHALTRYVTSYFEGFHTHMVFIHVHTWRVLDNPLELVLSIATIGAQYCFEHRNAERLFNAGRAVLVERLRHEADRFGPKTRSALSMQQGRGTSGPASPRRGPRLRPFDEEDCGPWEPMDTIRALINLMGYATWEPKESLLQEAFALQTLLAQVLRDLGLEEEQEEPRGTSDLTSLQASWLAWVRQESVRRTKLIAFSFIHIHSVAYNVYPVLRTNELHLRLPCSTKEWKAPTARQWQSARREVEKQQLHFQEALSLLLRNEDSSVPLDPIPTPLGNYLLLHGLLQRIYIVRDLSLPIMDHSALLPAEEVDKLDRALRSWTTRWQQAPESSLDPNNENGPIPFTSSSLLGLAYVRIHLNLGPYRQLETRDPARIAKALCQCPGVKRGDGVISALLYAAHALSVPVRLGVDRIARSQAFFWSVRHSLAGLECAVLLSKWLASLQGSAGGVAAPPLNGSEERILHWVRCIVEEAYDVVDLDESEAEDETEQQLNLEPQGLSLAVLKIWAHFFKSNTQWPFINIIGASLERYREMLLRGNG</sequence>
<protein>
    <recommendedName>
        <fullName evidence="9">C2H2-type domain-containing protein</fullName>
    </recommendedName>
</protein>
<dbReference type="STRING" id="1408157.A0A1J7J1F7"/>
<dbReference type="PROSITE" id="PS00028">
    <property type="entry name" value="ZINC_FINGER_C2H2_1"/>
    <property type="match status" value="1"/>
</dbReference>
<dbReference type="GO" id="GO:0006351">
    <property type="term" value="P:DNA-templated transcription"/>
    <property type="evidence" value="ECO:0007669"/>
    <property type="project" value="InterPro"/>
</dbReference>
<dbReference type="PROSITE" id="PS50157">
    <property type="entry name" value="ZINC_FINGER_C2H2_2"/>
    <property type="match status" value="2"/>
</dbReference>
<evidence type="ECO:0000313" key="10">
    <source>
        <dbReference type="EMBL" id="OIW33219.1"/>
    </source>
</evidence>
<keyword evidence="6" id="KW-0539">Nucleus</keyword>
<name>A0A1J7J1F7_9PEZI</name>
<proteinExistence type="predicted"/>
<dbReference type="Proteomes" id="UP000182658">
    <property type="component" value="Unassembled WGS sequence"/>
</dbReference>
<dbReference type="OrthoDB" id="654211at2759"/>
<gene>
    <name evidence="10" type="ORF">CONLIGDRAFT_628103</name>
</gene>
<feature type="domain" description="C2H2-type" evidence="9">
    <location>
        <begin position="27"/>
        <end position="54"/>
    </location>
</feature>
<dbReference type="SUPFAM" id="SSF57667">
    <property type="entry name" value="beta-beta-alpha zinc fingers"/>
    <property type="match status" value="1"/>
</dbReference>
<dbReference type="InterPro" id="IPR051059">
    <property type="entry name" value="VerF-like"/>
</dbReference>
<feature type="region of interest" description="Disordered" evidence="8">
    <location>
        <begin position="375"/>
        <end position="407"/>
    </location>
</feature>
<accession>A0A1J7J1F7</accession>
<organism evidence="10 11">
    <name type="scientific">Coniochaeta ligniaria NRRL 30616</name>
    <dbReference type="NCBI Taxonomy" id="1408157"/>
    <lineage>
        <taxon>Eukaryota</taxon>
        <taxon>Fungi</taxon>
        <taxon>Dikarya</taxon>
        <taxon>Ascomycota</taxon>
        <taxon>Pezizomycotina</taxon>
        <taxon>Sordariomycetes</taxon>
        <taxon>Sordariomycetidae</taxon>
        <taxon>Coniochaetales</taxon>
        <taxon>Coniochaetaceae</taxon>
        <taxon>Coniochaeta</taxon>
    </lineage>
</organism>
<dbReference type="SMART" id="SM00355">
    <property type="entry name" value="ZnF_C2H2"/>
    <property type="match status" value="2"/>
</dbReference>
<feature type="region of interest" description="Disordered" evidence="8">
    <location>
        <begin position="1"/>
        <end position="23"/>
    </location>
</feature>
<dbReference type="GO" id="GO:0000978">
    <property type="term" value="F:RNA polymerase II cis-regulatory region sequence-specific DNA binding"/>
    <property type="evidence" value="ECO:0007669"/>
    <property type="project" value="InterPro"/>
</dbReference>
<keyword evidence="5" id="KW-0862">Zinc</keyword>
<dbReference type="Pfam" id="PF00096">
    <property type="entry name" value="zf-C2H2"/>
    <property type="match status" value="1"/>
</dbReference>
<dbReference type="AlphaFoldDB" id="A0A1J7J1F7"/>
<dbReference type="PANTHER" id="PTHR40626">
    <property type="entry name" value="MIP31509P"/>
    <property type="match status" value="1"/>
</dbReference>
<dbReference type="GO" id="GO:0000981">
    <property type="term" value="F:DNA-binding transcription factor activity, RNA polymerase II-specific"/>
    <property type="evidence" value="ECO:0007669"/>
    <property type="project" value="InterPro"/>
</dbReference>
<dbReference type="FunFam" id="3.30.160.60:FF:002343">
    <property type="entry name" value="Zinc finger protein 33A"/>
    <property type="match status" value="1"/>
</dbReference>
<dbReference type="GO" id="GO:0008270">
    <property type="term" value="F:zinc ion binding"/>
    <property type="evidence" value="ECO:0007669"/>
    <property type="project" value="UniProtKB-KW"/>
</dbReference>
<evidence type="ECO:0000256" key="5">
    <source>
        <dbReference type="ARBA" id="ARBA00022833"/>
    </source>
</evidence>